<organism evidence="2 3">
    <name type="scientific">Amycolatopsis umgeniensis</name>
    <dbReference type="NCBI Taxonomy" id="336628"/>
    <lineage>
        <taxon>Bacteria</taxon>
        <taxon>Bacillati</taxon>
        <taxon>Actinomycetota</taxon>
        <taxon>Actinomycetes</taxon>
        <taxon>Pseudonocardiales</taxon>
        <taxon>Pseudonocardiaceae</taxon>
        <taxon>Amycolatopsis</taxon>
    </lineage>
</organism>
<keyword evidence="3" id="KW-1185">Reference proteome</keyword>
<protein>
    <submittedName>
        <fullName evidence="2">Uncharacterized protein</fullName>
    </submittedName>
</protein>
<sequence length="136" mass="15129">MDDPFEAERGEQVRRTMMRLLAATGGAAGDFAGEVLAGRRQPHELLAHGPVLDEFVQDARELWRVIDAVPAEQRQRLTADAWAGLEQQVGELAEMDVDAAVAELRELATPAPTRHRDLPDDDGDDDWAERTYLEPL</sequence>
<gene>
    <name evidence="2" type="ORF">HDA45_001225</name>
</gene>
<dbReference type="Proteomes" id="UP000580861">
    <property type="component" value="Unassembled WGS sequence"/>
</dbReference>
<accession>A0A841AYH1</accession>
<dbReference type="AlphaFoldDB" id="A0A841AYH1"/>
<feature type="region of interest" description="Disordered" evidence="1">
    <location>
        <begin position="108"/>
        <end position="136"/>
    </location>
</feature>
<comment type="caution">
    <text evidence="2">The sequence shown here is derived from an EMBL/GenBank/DDBJ whole genome shotgun (WGS) entry which is preliminary data.</text>
</comment>
<evidence type="ECO:0000313" key="3">
    <source>
        <dbReference type="Proteomes" id="UP000580861"/>
    </source>
</evidence>
<proteinExistence type="predicted"/>
<evidence type="ECO:0000256" key="1">
    <source>
        <dbReference type="SAM" id="MobiDB-lite"/>
    </source>
</evidence>
<name>A0A841AYH1_9PSEU</name>
<evidence type="ECO:0000313" key="2">
    <source>
        <dbReference type="EMBL" id="MBB5851138.1"/>
    </source>
</evidence>
<dbReference type="RefSeq" id="WP_246480627.1">
    <property type="nucleotide sequence ID" value="NZ_JACHMX010000001.1"/>
</dbReference>
<reference evidence="2 3" key="1">
    <citation type="submission" date="2020-08" db="EMBL/GenBank/DDBJ databases">
        <title>Sequencing the genomes of 1000 actinobacteria strains.</title>
        <authorList>
            <person name="Klenk H.-P."/>
        </authorList>
    </citation>
    <scope>NUCLEOTIDE SEQUENCE [LARGE SCALE GENOMIC DNA]</scope>
    <source>
        <strain evidence="2 3">DSM 45272</strain>
    </source>
</reference>
<dbReference type="EMBL" id="JACHMX010000001">
    <property type="protein sequence ID" value="MBB5851138.1"/>
    <property type="molecule type" value="Genomic_DNA"/>
</dbReference>